<protein>
    <submittedName>
        <fullName evidence="1">Uncharacterized protein</fullName>
    </submittedName>
</protein>
<reference evidence="1 3" key="1">
    <citation type="journal article" date="2005" name="PLoS Biol.">
        <title>Three Prochlorococcus cyanophage genomes: signature features and ecological interpretations.</title>
        <authorList>
            <person name="Sullivan M.B."/>
            <person name="Coleman M.L."/>
            <person name="Weigele P."/>
            <person name="Rohwer F."/>
            <person name="Chisholm S.W."/>
        </authorList>
    </citation>
    <scope>NUCLEOTIDE SEQUENCE</scope>
</reference>
<accession>Q58MS3</accession>
<organism evidence="1 3">
    <name type="scientific">Prochlorococcus phage P-SSM2</name>
    <dbReference type="NCBI Taxonomy" id="268746"/>
    <lineage>
        <taxon>Viruses</taxon>
        <taxon>Duplodnaviria</taxon>
        <taxon>Heunggongvirae</taxon>
        <taxon>Uroviricota</taxon>
        <taxon>Caudoviricetes</taxon>
        <taxon>Pantevenvirales</taxon>
        <taxon>Kyanoviridae</taxon>
        <taxon>Salacisavirus</taxon>
        <taxon>Salacisavirus pssm2</taxon>
    </lineage>
</organism>
<evidence type="ECO:0000313" key="3">
    <source>
        <dbReference type="Proteomes" id="UP000000991"/>
    </source>
</evidence>
<name>Q58MS3_BPPRM</name>
<keyword evidence="3" id="KW-1185">Reference proteome</keyword>
<organismHost>
    <name type="scientific">Prochlorococcus</name>
    <dbReference type="NCBI Taxonomy" id="1218"/>
</organismHost>
<dbReference type="RefSeq" id="YP_214313.1">
    <property type="nucleotide sequence ID" value="NC_006883.2"/>
</dbReference>
<reference evidence="1 3" key="3">
    <citation type="journal article" date="2010" name="Environ. Microbiol.">
        <title>Genomic analysis of oceanic cyanobacterial myoviruses compared with T4-like myoviruses from diverse hosts and environments.</title>
        <authorList>
            <person name="Sullivan M.B."/>
            <person name="Huang K.H."/>
            <person name="Ignacio-Espinoza J.C."/>
            <person name="Berlin A.M."/>
            <person name="Kelly L."/>
            <person name="Weigele P.R."/>
            <person name="DeFrancesco A.S."/>
            <person name="Kern S.E."/>
            <person name="Thompson L.R."/>
            <person name="Young S."/>
            <person name="Yandava C."/>
            <person name="Fu R."/>
            <person name="Krastins B."/>
            <person name="Chase M."/>
            <person name="Sarracino D."/>
            <person name="Osburne M.S."/>
            <person name="Henn M.R."/>
            <person name="Chisholm S.W."/>
        </authorList>
    </citation>
    <scope>NUCLEOTIDE SEQUENCE [LARGE SCALE GENOMIC DNA]</scope>
</reference>
<evidence type="ECO:0000313" key="1">
    <source>
        <dbReference type="EMBL" id="AAX44459.1"/>
    </source>
</evidence>
<dbReference type="Proteomes" id="UP000000991">
    <property type="component" value="Segment"/>
</dbReference>
<dbReference type="EMBL" id="GU071092">
    <property type="protein sequence ID" value="ACY75956.1"/>
    <property type="molecule type" value="Genomic_DNA"/>
</dbReference>
<gene>
    <name evidence="2" type="ORF">PCMG_00080</name>
    <name evidence="1" type="ORF">PSSM2_081</name>
</gene>
<dbReference type="Pfam" id="PF24012">
    <property type="entry name" value="DUF7326"/>
    <property type="match status" value="1"/>
</dbReference>
<sequence>MANLTNLTSIQKDELIQKYIELQVDGMDHKDMYHFVYNVLAEDFDKLSDLELEDEIRYTFDDETFDDLIESVSNETVLDTNNTGGKY</sequence>
<dbReference type="OrthoDB" id="27408at10239"/>
<dbReference type="KEGG" id="vg:3294342"/>
<proteinExistence type="predicted"/>
<dbReference type="GeneID" id="3294342"/>
<dbReference type="EMBL" id="AY939844">
    <property type="protein sequence ID" value="AAX44459.1"/>
    <property type="molecule type" value="Genomic_DNA"/>
</dbReference>
<evidence type="ECO:0000313" key="4">
    <source>
        <dbReference type="Proteomes" id="UP000013923"/>
    </source>
</evidence>
<reference evidence="2 4" key="2">
    <citation type="submission" date="2009-10" db="EMBL/GenBank/DDBJ databases">
        <title>The Genome Sequence of Prochlorococcus phage P-SSM2.</title>
        <authorList>
            <consortium name="The Broad Institute Genome Sequencing Platform"/>
            <person name="Henn M.R."/>
            <person name="Sullivan M.S."/>
            <person name="Osburne M.S."/>
            <person name="Levin J."/>
            <person name="Malboeuf C."/>
            <person name="Casali M."/>
            <person name="Russ C."/>
            <person name="Lennon N."/>
            <person name="Chapman S.B."/>
            <person name="Erlich R."/>
            <person name="Young S.K."/>
            <person name="Koehrsen M."/>
            <person name="Yandava C."/>
            <person name="Zeng Q."/>
            <person name="Alvarado L."/>
            <person name="Anderson S."/>
            <person name="Berlin A."/>
            <person name="Borenstein D."/>
            <person name="Chen Z."/>
            <person name="Engels R."/>
            <person name="Freedman E."/>
            <person name="Gellesch M."/>
            <person name="Goldberg J."/>
            <person name="Green L."/>
            <person name="Griggs A."/>
            <person name="Gujja S."/>
            <person name="Heilman E.R."/>
            <person name="Heiman D."/>
            <person name="Hepburn T."/>
            <person name="Howarth C."/>
            <person name="Jen D."/>
            <person name="Larson L."/>
            <person name="Lewis B."/>
            <person name="Mehta T."/>
            <person name="Park D."/>
            <person name="Pearson M."/>
            <person name="Richards J."/>
            <person name="Rizzolo K."/>
            <person name="Roberts A."/>
            <person name="Ryan E."/>
            <person name="Saif S."/>
            <person name="Shea T."/>
            <person name="Shenoy N."/>
            <person name="Sisk P."/>
            <person name="Stolte C."/>
            <person name="Sykes S."/>
            <person name="Walk T."/>
            <person name="White J."/>
            <person name="Yu Q."/>
            <person name="Coleman M.L."/>
            <person name="Huang K.H."/>
            <person name="Weigele P.R."/>
            <person name="DeFrancesco A.S."/>
            <person name="Kern S.E."/>
            <person name="Thompson L.R."/>
            <person name="Fu R."/>
            <person name="Hombeck B."/>
            <person name="Chisholm S.W."/>
            <person name="Haas B."/>
            <person name="Nusbaum C."/>
            <person name="Birren B."/>
        </authorList>
    </citation>
    <scope>NUCLEOTIDE SEQUENCE [LARGE SCALE GENOMIC DNA]</scope>
    <source>
        <strain evidence="2">P-SSM2</strain>
    </source>
</reference>
<dbReference type="InterPro" id="IPR055750">
    <property type="entry name" value="DUF7326"/>
</dbReference>
<dbReference type="Proteomes" id="UP000013923">
    <property type="component" value="Genome"/>
</dbReference>
<evidence type="ECO:0000313" key="2">
    <source>
        <dbReference type="EMBL" id="ACY75956.1"/>
    </source>
</evidence>